<evidence type="ECO:0000256" key="2">
    <source>
        <dbReference type="SAM" id="SignalP"/>
    </source>
</evidence>
<gene>
    <name evidence="3" type="ORF">DPMN_150530</name>
</gene>
<comment type="caution">
    <text evidence="3">The sequence shown here is derived from an EMBL/GenBank/DDBJ whole genome shotgun (WGS) entry which is preliminary data.</text>
</comment>
<dbReference type="AlphaFoldDB" id="A0A9D4J5Q1"/>
<keyword evidence="4" id="KW-1185">Reference proteome</keyword>
<feature type="compositionally biased region" description="Basic and acidic residues" evidence="1">
    <location>
        <begin position="143"/>
        <end position="152"/>
    </location>
</feature>
<sequence length="167" mass="17780">MLRIQTEMWLAAIFVVAAVLDIQVDGAPLTVSYVCVESVYLDGVTGLYSVAYIYTNGGEGPLAVSVVSQQPPGGQFTIQGLTIYGNGTALAENCVSSYYVTWNVADNTTVYTDTFKVPVHGLPSGCPETTTVAPTATPCECGSDEKSSDDPKSKKKGKGKKSRPRNW</sequence>
<reference evidence="3" key="2">
    <citation type="submission" date="2020-11" db="EMBL/GenBank/DDBJ databases">
        <authorList>
            <person name="McCartney M.A."/>
            <person name="Auch B."/>
            <person name="Kono T."/>
            <person name="Mallez S."/>
            <person name="Becker A."/>
            <person name="Gohl D.M."/>
            <person name="Silverstein K.A.T."/>
            <person name="Koren S."/>
            <person name="Bechman K.B."/>
            <person name="Herman A."/>
            <person name="Abrahante J.E."/>
            <person name="Garbe J."/>
        </authorList>
    </citation>
    <scope>NUCLEOTIDE SEQUENCE</scope>
    <source>
        <strain evidence="3">Duluth1</strain>
        <tissue evidence="3">Whole animal</tissue>
    </source>
</reference>
<evidence type="ECO:0000313" key="3">
    <source>
        <dbReference type="EMBL" id="KAH3796954.1"/>
    </source>
</evidence>
<dbReference type="Proteomes" id="UP000828390">
    <property type="component" value="Unassembled WGS sequence"/>
</dbReference>
<reference evidence="3" key="1">
    <citation type="journal article" date="2019" name="bioRxiv">
        <title>The Genome of the Zebra Mussel, Dreissena polymorpha: A Resource for Invasive Species Research.</title>
        <authorList>
            <person name="McCartney M.A."/>
            <person name="Auch B."/>
            <person name="Kono T."/>
            <person name="Mallez S."/>
            <person name="Zhang Y."/>
            <person name="Obille A."/>
            <person name="Becker A."/>
            <person name="Abrahante J.E."/>
            <person name="Garbe J."/>
            <person name="Badalamenti J.P."/>
            <person name="Herman A."/>
            <person name="Mangelson H."/>
            <person name="Liachko I."/>
            <person name="Sullivan S."/>
            <person name="Sone E.D."/>
            <person name="Koren S."/>
            <person name="Silverstein K.A.T."/>
            <person name="Beckman K.B."/>
            <person name="Gohl D.M."/>
        </authorList>
    </citation>
    <scope>NUCLEOTIDE SEQUENCE</scope>
    <source>
        <strain evidence="3">Duluth1</strain>
        <tissue evidence="3">Whole animal</tissue>
    </source>
</reference>
<feature type="region of interest" description="Disordered" evidence="1">
    <location>
        <begin position="136"/>
        <end position="167"/>
    </location>
</feature>
<feature type="signal peptide" evidence="2">
    <location>
        <begin position="1"/>
        <end position="26"/>
    </location>
</feature>
<name>A0A9D4J5Q1_DREPO</name>
<feature type="chain" id="PRO_5038670067" evidence="2">
    <location>
        <begin position="27"/>
        <end position="167"/>
    </location>
</feature>
<protein>
    <submittedName>
        <fullName evidence="3">Uncharacterized protein</fullName>
    </submittedName>
</protein>
<keyword evidence="2" id="KW-0732">Signal</keyword>
<organism evidence="3 4">
    <name type="scientific">Dreissena polymorpha</name>
    <name type="common">Zebra mussel</name>
    <name type="synonym">Mytilus polymorpha</name>
    <dbReference type="NCBI Taxonomy" id="45954"/>
    <lineage>
        <taxon>Eukaryota</taxon>
        <taxon>Metazoa</taxon>
        <taxon>Spiralia</taxon>
        <taxon>Lophotrochozoa</taxon>
        <taxon>Mollusca</taxon>
        <taxon>Bivalvia</taxon>
        <taxon>Autobranchia</taxon>
        <taxon>Heteroconchia</taxon>
        <taxon>Euheterodonta</taxon>
        <taxon>Imparidentia</taxon>
        <taxon>Neoheterodontei</taxon>
        <taxon>Myida</taxon>
        <taxon>Dreissenoidea</taxon>
        <taxon>Dreissenidae</taxon>
        <taxon>Dreissena</taxon>
    </lineage>
</organism>
<proteinExistence type="predicted"/>
<evidence type="ECO:0000256" key="1">
    <source>
        <dbReference type="SAM" id="MobiDB-lite"/>
    </source>
</evidence>
<accession>A0A9D4J5Q1</accession>
<dbReference type="EMBL" id="JAIWYP010000007">
    <property type="protein sequence ID" value="KAH3796954.1"/>
    <property type="molecule type" value="Genomic_DNA"/>
</dbReference>
<evidence type="ECO:0000313" key="4">
    <source>
        <dbReference type="Proteomes" id="UP000828390"/>
    </source>
</evidence>
<feature type="compositionally biased region" description="Basic residues" evidence="1">
    <location>
        <begin position="153"/>
        <end position="167"/>
    </location>
</feature>